<dbReference type="InterPro" id="IPR000291">
    <property type="entry name" value="D-Ala_lig_Van_CS"/>
</dbReference>
<keyword evidence="13" id="KW-1185">Reference proteome</keyword>
<dbReference type="GO" id="GO:0005737">
    <property type="term" value="C:cytoplasm"/>
    <property type="evidence" value="ECO:0007669"/>
    <property type="project" value="UniProtKB-SubCell"/>
</dbReference>
<dbReference type="GeneID" id="78373550"/>
<dbReference type="PATRIC" id="fig|1121877.4.peg.2820"/>
<dbReference type="EC" id="6.3.2.4" evidence="12"/>
<evidence type="ECO:0000256" key="3">
    <source>
        <dbReference type="ARBA" id="ARBA00022490"/>
    </source>
</evidence>
<dbReference type="SUPFAM" id="SSF56059">
    <property type="entry name" value="Glutathione synthetase ATP-binding domain-like"/>
    <property type="match status" value="1"/>
</dbReference>
<dbReference type="PROSITE" id="PS00843">
    <property type="entry name" value="DALA_DALA_LIGASE_1"/>
    <property type="match status" value="1"/>
</dbReference>
<gene>
    <name evidence="12" type="primary">ddl</name>
    <name evidence="12" type="ORF">FEAC_25280</name>
</gene>
<dbReference type="SUPFAM" id="SSF52440">
    <property type="entry name" value="PreATP-grasp domain"/>
    <property type="match status" value="1"/>
</dbReference>
<dbReference type="Pfam" id="PF01820">
    <property type="entry name" value="Dala_Dala_lig_N"/>
    <property type="match status" value="1"/>
</dbReference>
<dbReference type="InterPro" id="IPR016185">
    <property type="entry name" value="PreATP-grasp_dom_sf"/>
</dbReference>
<dbReference type="eggNOG" id="COG1181">
    <property type="taxonomic scope" value="Bacteria"/>
</dbReference>
<proteinExistence type="inferred from homology"/>
<evidence type="ECO:0000313" key="12">
    <source>
        <dbReference type="EMBL" id="KJE75751.1"/>
    </source>
</evidence>
<dbReference type="EMBL" id="JXUW01000030">
    <property type="protein sequence ID" value="KJE75751.1"/>
    <property type="molecule type" value="Genomic_DNA"/>
</dbReference>
<dbReference type="InterPro" id="IPR011095">
    <property type="entry name" value="Dala_Dala_lig_C"/>
</dbReference>
<dbReference type="STRING" id="1121877.FEAC_25280"/>
<comment type="similarity">
    <text evidence="2">Belongs to the D-alanine--D-alanine ligase family.</text>
</comment>
<keyword evidence="9" id="KW-0961">Cell wall biogenesis/degradation</keyword>
<feature type="domain" description="ATP-grasp" evidence="11">
    <location>
        <begin position="129"/>
        <end position="342"/>
    </location>
</feature>
<keyword evidence="6 10" id="KW-0067">ATP-binding</keyword>
<keyword evidence="8" id="KW-0573">Peptidoglycan synthesis</keyword>
<keyword evidence="4 12" id="KW-0436">Ligase</keyword>
<dbReference type="GO" id="GO:0046872">
    <property type="term" value="F:metal ion binding"/>
    <property type="evidence" value="ECO:0007669"/>
    <property type="project" value="InterPro"/>
</dbReference>
<comment type="subcellular location">
    <subcellularLocation>
        <location evidence="1">Cytoplasm</location>
    </subcellularLocation>
</comment>
<dbReference type="GO" id="GO:0009252">
    <property type="term" value="P:peptidoglycan biosynthetic process"/>
    <property type="evidence" value="ECO:0007669"/>
    <property type="project" value="UniProtKB-KW"/>
</dbReference>
<dbReference type="InterPro" id="IPR011127">
    <property type="entry name" value="Dala_Dala_lig_N"/>
</dbReference>
<evidence type="ECO:0000256" key="8">
    <source>
        <dbReference type="ARBA" id="ARBA00022984"/>
    </source>
</evidence>
<protein>
    <submittedName>
        <fullName evidence="12">D-alanine--D-alanine ligase</fullName>
        <ecNumber evidence="12">6.3.2.4</ecNumber>
    </submittedName>
</protein>
<evidence type="ECO:0000256" key="7">
    <source>
        <dbReference type="ARBA" id="ARBA00022960"/>
    </source>
</evidence>
<sequence length="369" mass="39094">MDMMTAVLFGGPSPEHDISILTGLQAAHALLRTERSVVGIYWSKTGEFYRVPPTLEAPAFAHGVPAEAEPLMLIVGGRSGFGSLSSGLRPKLEMLAISVVVNCCHGGPGEDGSIQATMDLAGLRYTGPSAATAAIGMDKLSFAALAAAAGVPVLPRVAGDGAIPFEGPYIVKPRFGGSSIGIEVVRDQATLRDRIRSSVHLRSGAVVEPFRDDLYDLQIAIRSYPELTLSAIERPTRTAGAAAILTYSDKYQPGTGMASAPRELPALLKPETEEQLRQIAERTATLIQARGVTRIDFLANDAGELFLNEANTIPGSLSHYLFLEPKQTLAEQLASDIREAMERPTYAPVTQGADGSVLQSAATIAQKLA</sequence>
<dbReference type="PROSITE" id="PS00844">
    <property type="entry name" value="DALA_DALA_LIGASE_2"/>
    <property type="match status" value="1"/>
</dbReference>
<dbReference type="OrthoDB" id="9813261at2"/>
<name>A0A0D8FRK4_9ACTN</name>
<dbReference type="GO" id="GO:0071555">
    <property type="term" value="P:cell wall organization"/>
    <property type="evidence" value="ECO:0007669"/>
    <property type="project" value="UniProtKB-KW"/>
</dbReference>
<dbReference type="Gene3D" id="3.40.50.20">
    <property type="match status" value="1"/>
</dbReference>
<evidence type="ECO:0000256" key="5">
    <source>
        <dbReference type="ARBA" id="ARBA00022741"/>
    </source>
</evidence>
<evidence type="ECO:0000256" key="2">
    <source>
        <dbReference type="ARBA" id="ARBA00010871"/>
    </source>
</evidence>
<evidence type="ECO:0000256" key="4">
    <source>
        <dbReference type="ARBA" id="ARBA00022598"/>
    </source>
</evidence>
<evidence type="ECO:0000313" key="13">
    <source>
        <dbReference type="Proteomes" id="UP000032336"/>
    </source>
</evidence>
<accession>A0A0D8FRK4</accession>
<dbReference type="GO" id="GO:0008360">
    <property type="term" value="P:regulation of cell shape"/>
    <property type="evidence" value="ECO:0007669"/>
    <property type="project" value="UniProtKB-KW"/>
</dbReference>
<keyword evidence="3" id="KW-0963">Cytoplasm</keyword>
<reference evidence="12 13" key="1">
    <citation type="submission" date="2015-01" db="EMBL/GenBank/DDBJ databases">
        <title>Draft genome of the acidophilic iron oxidizer Ferrimicrobium acidiphilum strain T23.</title>
        <authorList>
            <person name="Poehlein A."/>
            <person name="Eisen S."/>
            <person name="Schloemann M."/>
            <person name="Johnson B.D."/>
            <person name="Daniel R."/>
            <person name="Muehling M."/>
        </authorList>
    </citation>
    <scope>NUCLEOTIDE SEQUENCE [LARGE SCALE GENOMIC DNA]</scope>
    <source>
        <strain evidence="12 13">T23</strain>
    </source>
</reference>
<dbReference type="Gene3D" id="3.30.1490.20">
    <property type="entry name" value="ATP-grasp fold, A domain"/>
    <property type="match status" value="1"/>
</dbReference>
<dbReference type="InterPro" id="IPR011761">
    <property type="entry name" value="ATP-grasp"/>
</dbReference>
<dbReference type="GO" id="GO:0005524">
    <property type="term" value="F:ATP binding"/>
    <property type="evidence" value="ECO:0007669"/>
    <property type="project" value="UniProtKB-UniRule"/>
</dbReference>
<dbReference type="InterPro" id="IPR013815">
    <property type="entry name" value="ATP_grasp_subdomain_1"/>
</dbReference>
<dbReference type="PANTHER" id="PTHR23132">
    <property type="entry name" value="D-ALANINE--D-ALANINE LIGASE"/>
    <property type="match status" value="1"/>
</dbReference>
<dbReference type="Gene3D" id="3.30.470.20">
    <property type="entry name" value="ATP-grasp fold, B domain"/>
    <property type="match status" value="1"/>
</dbReference>
<dbReference type="PROSITE" id="PS50975">
    <property type="entry name" value="ATP_GRASP"/>
    <property type="match status" value="1"/>
</dbReference>
<dbReference type="AlphaFoldDB" id="A0A0D8FRK4"/>
<evidence type="ECO:0000256" key="6">
    <source>
        <dbReference type="ARBA" id="ARBA00022840"/>
    </source>
</evidence>
<dbReference type="Proteomes" id="UP000032336">
    <property type="component" value="Unassembled WGS sequence"/>
</dbReference>
<evidence type="ECO:0000256" key="1">
    <source>
        <dbReference type="ARBA" id="ARBA00004496"/>
    </source>
</evidence>
<evidence type="ECO:0000256" key="9">
    <source>
        <dbReference type="ARBA" id="ARBA00023316"/>
    </source>
</evidence>
<dbReference type="GO" id="GO:0008716">
    <property type="term" value="F:D-alanine-D-alanine ligase activity"/>
    <property type="evidence" value="ECO:0007669"/>
    <property type="project" value="UniProtKB-EC"/>
</dbReference>
<dbReference type="Pfam" id="PF07478">
    <property type="entry name" value="Dala_Dala_lig_C"/>
    <property type="match status" value="1"/>
</dbReference>
<organism evidence="12 13">
    <name type="scientific">Ferrimicrobium acidiphilum DSM 19497</name>
    <dbReference type="NCBI Taxonomy" id="1121877"/>
    <lineage>
        <taxon>Bacteria</taxon>
        <taxon>Bacillati</taxon>
        <taxon>Actinomycetota</taxon>
        <taxon>Acidimicrobiia</taxon>
        <taxon>Acidimicrobiales</taxon>
        <taxon>Acidimicrobiaceae</taxon>
        <taxon>Ferrimicrobium</taxon>
    </lineage>
</organism>
<comment type="caution">
    <text evidence="12">The sequence shown here is derived from an EMBL/GenBank/DDBJ whole genome shotgun (WGS) entry which is preliminary data.</text>
</comment>
<evidence type="ECO:0000259" key="11">
    <source>
        <dbReference type="PROSITE" id="PS50975"/>
    </source>
</evidence>
<dbReference type="RefSeq" id="WP_035391099.1">
    <property type="nucleotide sequence ID" value="NZ_JQKF01000037.1"/>
</dbReference>
<keyword evidence="5 10" id="KW-0547">Nucleotide-binding</keyword>
<keyword evidence="7" id="KW-0133">Cell shape</keyword>
<dbReference type="PANTHER" id="PTHR23132:SF23">
    <property type="entry name" value="D-ALANINE--D-ALANINE LIGASE B"/>
    <property type="match status" value="1"/>
</dbReference>
<evidence type="ECO:0000256" key="10">
    <source>
        <dbReference type="PROSITE-ProRule" id="PRU00409"/>
    </source>
</evidence>